<dbReference type="EMBL" id="HBEL01011419">
    <property type="protein sequence ID" value="CAD8409292.1"/>
    <property type="molecule type" value="Transcribed_RNA"/>
</dbReference>
<protein>
    <recommendedName>
        <fullName evidence="3">Chaperone DnaJ C-terminal domain-containing protein</fullName>
    </recommendedName>
</protein>
<dbReference type="GO" id="GO:0051087">
    <property type="term" value="F:protein-folding chaperone binding"/>
    <property type="evidence" value="ECO:0007669"/>
    <property type="project" value="TreeGrafter"/>
</dbReference>
<dbReference type="GO" id="GO:0051082">
    <property type="term" value="F:unfolded protein binding"/>
    <property type="evidence" value="ECO:0007669"/>
    <property type="project" value="InterPro"/>
</dbReference>
<dbReference type="SUPFAM" id="SSF49493">
    <property type="entry name" value="HSP40/DnaJ peptide-binding domain"/>
    <property type="match status" value="1"/>
</dbReference>
<dbReference type="InterPro" id="IPR051339">
    <property type="entry name" value="DnaJ_subfamily_B"/>
</dbReference>
<feature type="domain" description="Chaperone DnaJ C-terminal" evidence="3">
    <location>
        <begin position="73"/>
        <end position="225"/>
    </location>
</feature>
<evidence type="ECO:0000259" key="3">
    <source>
        <dbReference type="Pfam" id="PF01556"/>
    </source>
</evidence>
<feature type="region of interest" description="Disordered" evidence="2">
    <location>
        <begin position="31"/>
        <end position="61"/>
    </location>
</feature>
<dbReference type="GO" id="GO:0006457">
    <property type="term" value="P:protein folding"/>
    <property type="evidence" value="ECO:0007669"/>
    <property type="project" value="InterPro"/>
</dbReference>
<accession>A0A7S0C0P4</accession>
<dbReference type="PANTHER" id="PTHR24078">
    <property type="entry name" value="DNAJ HOMOLOG SUBFAMILY C MEMBER"/>
    <property type="match status" value="1"/>
</dbReference>
<organism evidence="4">
    <name type="scientific">Proboscia inermis</name>
    <dbReference type="NCBI Taxonomy" id="420281"/>
    <lineage>
        <taxon>Eukaryota</taxon>
        <taxon>Sar</taxon>
        <taxon>Stramenopiles</taxon>
        <taxon>Ochrophyta</taxon>
        <taxon>Bacillariophyta</taxon>
        <taxon>Coscinodiscophyceae</taxon>
        <taxon>Rhizosoleniophycidae</taxon>
        <taxon>Rhizosoleniales</taxon>
        <taxon>Rhizosoleniaceae</taxon>
        <taxon>Proboscia</taxon>
    </lineage>
</organism>
<dbReference type="AlphaFoldDB" id="A0A7S0C0P4"/>
<name>A0A7S0C0P4_9STRA</name>
<sequence length="228" mass="25141">MFGGGLGQNSMSGANVGGDLGTLFESLMKGKSQEGSGGVNRKKNRMFGDGVNRNHKRREDGTAKATVTRSFFCSLEDLCNPEGCVKKLKVKSTVVNERTSQRTLQDKIYTINVKTGWKAGTQIKFKSADGFPPMTFILKEKRHPFLIREGNNLRYVCEITTRQAKNGARIQLPLPSGETFTISTEQHVPTQDGDCRRFSGKGMPMKNANGNSASRGDLIVEFRLKLNS</sequence>
<proteinExistence type="predicted"/>
<evidence type="ECO:0000256" key="1">
    <source>
        <dbReference type="ARBA" id="ARBA00023186"/>
    </source>
</evidence>
<dbReference type="Pfam" id="PF01556">
    <property type="entry name" value="DnaJ_C"/>
    <property type="match status" value="1"/>
</dbReference>
<dbReference type="InterPro" id="IPR002939">
    <property type="entry name" value="DnaJ_C"/>
</dbReference>
<reference evidence="4" key="1">
    <citation type="submission" date="2021-01" db="EMBL/GenBank/DDBJ databases">
        <authorList>
            <person name="Corre E."/>
            <person name="Pelletier E."/>
            <person name="Niang G."/>
            <person name="Scheremetjew M."/>
            <person name="Finn R."/>
            <person name="Kale V."/>
            <person name="Holt S."/>
            <person name="Cochrane G."/>
            <person name="Meng A."/>
            <person name="Brown T."/>
            <person name="Cohen L."/>
        </authorList>
    </citation>
    <scope>NUCLEOTIDE SEQUENCE</scope>
    <source>
        <strain evidence="4">CCAP1064/1</strain>
    </source>
</reference>
<dbReference type="PANTHER" id="PTHR24078:SF553">
    <property type="entry name" value="DNAJ HOMOLOG SUBFAMILY B MEMBER 5"/>
    <property type="match status" value="1"/>
</dbReference>
<evidence type="ECO:0000256" key="2">
    <source>
        <dbReference type="SAM" id="MobiDB-lite"/>
    </source>
</evidence>
<dbReference type="GO" id="GO:0005829">
    <property type="term" value="C:cytosol"/>
    <property type="evidence" value="ECO:0007669"/>
    <property type="project" value="TreeGrafter"/>
</dbReference>
<dbReference type="InterPro" id="IPR008971">
    <property type="entry name" value="HSP40/DnaJ_pept-bd"/>
</dbReference>
<gene>
    <name evidence="4" type="ORF">PINE0816_LOCUS5415</name>
</gene>
<dbReference type="Gene3D" id="2.60.260.20">
    <property type="entry name" value="Urease metallochaperone UreE, N-terminal domain"/>
    <property type="match status" value="2"/>
</dbReference>
<dbReference type="CDD" id="cd10747">
    <property type="entry name" value="DnaJ_C"/>
    <property type="match status" value="1"/>
</dbReference>
<keyword evidence="1" id="KW-0143">Chaperone</keyword>
<evidence type="ECO:0000313" key="4">
    <source>
        <dbReference type="EMBL" id="CAD8409292.1"/>
    </source>
</evidence>